<reference evidence="2" key="1">
    <citation type="submission" date="2021-03" db="EMBL/GenBank/DDBJ databases">
        <authorList>
            <person name="Tagirdzhanova G."/>
        </authorList>
    </citation>
    <scope>NUCLEOTIDE SEQUENCE</scope>
</reference>
<organism evidence="2 3">
    <name type="scientific">Imshaugia aleurites</name>
    <dbReference type="NCBI Taxonomy" id="172621"/>
    <lineage>
        <taxon>Eukaryota</taxon>
        <taxon>Fungi</taxon>
        <taxon>Dikarya</taxon>
        <taxon>Ascomycota</taxon>
        <taxon>Pezizomycotina</taxon>
        <taxon>Lecanoromycetes</taxon>
        <taxon>OSLEUM clade</taxon>
        <taxon>Lecanoromycetidae</taxon>
        <taxon>Lecanorales</taxon>
        <taxon>Lecanorineae</taxon>
        <taxon>Parmeliaceae</taxon>
        <taxon>Imshaugia</taxon>
    </lineage>
</organism>
<sequence length="182" mass="19777">MTLVAILLYLSLTALATPTPLHLLTPQLLSLPPTLAPLNQSTPVPPNATTLTARAQCFIQPQDPRAPRLFDADHNDCLVAVRLLPAATTPYTFGRRPDAQVRLPYARSFRTCKVIIDIMDEMETERLRWVDICDTLEAPRGVLNRCLGQVVLPSLGGRTSVGERGAMQAIVVGQAWRAGAAG</sequence>
<evidence type="ECO:0000313" key="2">
    <source>
        <dbReference type="EMBL" id="CAF9910398.1"/>
    </source>
</evidence>
<dbReference type="Proteomes" id="UP000664534">
    <property type="component" value="Unassembled WGS sequence"/>
</dbReference>
<name>A0A8H3ERQ1_9LECA</name>
<evidence type="ECO:0000256" key="1">
    <source>
        <dbReference type="SAM" id="SignalP"/>
    </source>
</evidence>
<accession>A0A8H3ERQ1</accession>
<feature type="chain" id="PRO_5034509290" evidence="1">
    <location>
        <begin position="17"/>
        <end position="182"/>
    </location>
</feature>
<protein>
    <submittedName>
        <fullName evidence="2">Uncharacterized protein</fullName>
    </submittedName>
</protein>
<dbReference type="EMBL" id="CAJPDT010000007">
    <property type="protein sequence ID" value="CAF9910398.1"/>
    <property type="molecule type" value="Genomic_DNA"/>
</dbReference>
<comment type="caution">
    <text evidence="2">The sequence shown here is derived from an EMBL/GenBank/DDBJ whole genome shotgun (WGS) entry which is preliminary data.</text>
</comment>
<dbReference type="AlphaFoldDB" id="A0A8H3ERQ1"/>
<keyword evidence="1" id="KW-0732">Signal</keyword>
<proteinExistence type="predicted"/>
<gene>
    <name evidence="2" type="ORF">IMSHALPRED_009188</name>
</gene>
<feature type="signal peptide" evidence="1">
    <location>
        <begin position="1"/>
        <end position="16"/>
    </location>
</feature>
<evidence type="ECO:0000313" key="3">
    <source>
        <dbReference type="Proteomes" id="UP000664534"/>
    </source>
</evidence>
<dbReference type="OrthoDB" id="5383455at2759"/>
<keyword evidence="3" id="KW-1185">Reference proteome</keyword>